<evidence type="ECO:0000313" key="6">
    <source>
        <dbReference type="EMBL" id="KAL1516582.1"/>
    </source>
</evidence>
<sequence length="561" mass="66238">MLLKVPYLLFVIILRFPNSGSVQYKKSTVLISVLVRNKQHTLPYFLSNLERINYPKDRISLWIRSDHNSDESIKILNIWINSVTNQYHSIYTEFEDDDKTYMGELGVAHWTDDRFEHLMNVRTEALNFARKIWADYIWSVDADVFIQNPDTLNYLISKNVTIVAPMLQSEGLYSNFWFGMTEDYYYMRTKEYQPIVQRKNISCYSVPMVHSCVLIDLRKDESDYLTYKSSEIENYNGPEDDIIVFALSAMKNGVAMYICNEHLFGYITVPLEENDDIDMDIEHLLNIKIEALNQDSALYVKDDLETFVKQPKKDKLFFDKILMINLKRRPDRRERMEKCFDELGLEVEVFEAVDGKLLNQTFLETLTFMPEFKDPYHKRSMKLGEIGCFLSHYNIWNQIVANNYEITFVLEDDIRFESFFISRLIKVMEEVLKFPNWDLVYLGRKRLQDKDEPWVKGTQFLVEPSYSYWTIGYVLSLNGAKKLIDAKPLTKLVPVDEYLPILFNKHPRDNWKNYYPERNLIAFSAAPLLIYPTHYTGEEGYISDTEDSIIISDNIIYKDDL</sequence>
<evidence type="ECO:0000256" key="4">
    <source>
        <dbReference type="SAM" id="SignalP"/>
    </source>
</evidence>
<name>A0ABD1FBD4_HYPHA</name>
<comment type="caution">
    <text evidence="6">The sequence shown here is derived from an EMBL/GenBank/DDBJ whole genome shotgun (WGS) entry which is preliminary data.</text>
</comment>
<evidence type="ECO:0000256" key="3">
    <source>
        <dbReference type="ARBA" id="ARBA00022679"/>
    </source>
</evidence>
<dbReference type="PANTHER" id="PTHR10730">
    <property type="entry name" value="PROCOLLAGEN-LYSINE,2-OXOGLUTARATE 5-DIOXYGENASE/GLYCOSYLTRANSFERASE 25 FAMILY MEMBER"/>
    <property type="match status" value="1"/>
</dbReference>
<evidence type="ECO:0000259" key="5">
    <source>
        <dbReference type="Pfam" id="PF01755"/>
    </source>
</evidence>
<feature type="domain" description="Glycosyl transferase family 25" evidence="5">
    <location>
        <begin position="319"/>
        <end position="498"/>
    </location>
</feature>
<dbReference type="InterPro" id="IPR029044">
    <property type="entry name" value="Nucleotide-diphossugar_trans"/>
</dbReference>
<dbReference type="SUPFAM" id="SSF53448">
    <property type="entry name" value="Nucleotide-diphospho-sugar transferases"/>
    <property type="match status" value="1"/>
</dbReference>
<evidence type="ECO:0000256" key="1">
    <source>
        <dbReference type="ARBA" id="ARBA00006721"/>
    </source>
</evidence>
<dbReference type="Gene3D" id="3.90.550.10">
    <property type="entry name" value="Spore Coat Polysaccharide Biosynthesis Protein SpsA, Chain A"/>
    <property type="match status" value="1"/>
</dbReference>
<dbReference type="AlphaFoldDB" id="A0ABD1FBD4"/>
<reference evidence="6 7" key="1">
    <citation type="submission" date="2024-05" db="EMBL/GenBank/DDBJ databases">
        <title>Genetic variation in Jamaican populations of the coffee berry borer (Hypothenemus hampei).</title>
        <authorList>
            <person name="Errbii M."/>
            <person name="Myrie A."/>
        </authorList>
    </citation>
    <scope>NUCLEOTIDE SEQUENCE [LARGE SCALE GENOMIC DNA]</scope>
    <source>
        <strain evidence="6">JA-Hopewell-2020-01-JO</strain>
        <tissue evidence="6">Whole body</tissue>
    </source>
</reference>
<keyword evidence="4" id="KW-0732">Signal</keyword>
<accession>A0ABD1FBD4</accession>
<protein>
    <recommendedName>
        <fullName evidence="5">Glycosyl transferase family 25 domain-containing protein</fullName>
    </recommendedName>
</protein>
<evidence type="ECO:0000313" key="7">
    <source>
        <dbReference type="Proteomes" id="UP001566132"/>
    </source>
</evidence>
<dbReference type="Pfam" id="PF03452">
    <property type="entry name" value="Anp1"/>
    <property type="match status" value="1"/>
</dbReference>
<keyword evidence="7" id="KW-1185">Reference proteome</keyword>
<dbReference type="EMBL" id="JBDJPC010000001">
    <property type="protein sequence ID" value="KAL1516582.1"/>
    <property type="molecule type" value="Genomic_DNA"/>
</dbReference>
<feature type="chain" id="PRO_5044746494" description="Glycosyl transferase family 25 domain-containing protein" evidence="4">
    <location>
        <begin position="22"/>
        <end position="561"/>
    </location>
</feature>
<proteinExistence type="inferred from homology"/>
<organism evidence="6 7">
    <name type="scientific">Hypothenemus hampei</name>
    <name type="common">Coffee berry borer</name>
    <dbReference type="NCBI Taxonomy" id="57062"/>
    <lineage>
        <taxon>Eukaryota</taxon>
        <taxon>Metazoa</taxon>
        <taxon>Ecdysozoa</taxon>
        <taxon>Arthropoda</taxon>
        <taxon>Hexapoda</taxon>
        <taxon>Insecta</taxon>
        <taxon>Pterygota</taxon>
        <taxon>Neoptera</taxon>
        <taxon>Endopterygota</taxon>
        <taxon>Coleoptera</taxon>
        <taxon>Polyphaga</taxon>
        <taxon>Cucujiformia</taxon>
        <taxon>Curculionidae</taxon>
        <taxon>Scolytinae</taxon>
        <taxon>Hypothenemus</taxon>
    </lineage>
</organism>
<keyword evidence="3" id="KW-0808">Transferase</keyword>
<feature type="signal peptide" evidence="4">
    <location>
        <begin position="1"/>
        <end position="21"/>
    </location>
</feature>
<keyword evidence="2" id="KW-0328">Glycosyltransferase</keyword>
<dbReference type="GO" id="GO:0016740">
    <property type="term" value="F:transferase activity"/>
    <property type="evidence" value="ECO:0007669"/>
    <property type="project" value="UniProtKB-KW"/>
</dbReference>
<evidence type="ECO:0000256" key="2">
    <source>
        <dbReference type="ARBA" id="ARBA00022676"/>
    </source>
</evidence>
<comment type="similarity">
    <text evidence="1">Belongs to the glycosyltransferase 25 family.</text>
</comment>
<dbReference type="InterPro" id="IPR050757">
    <property type="entry name" value="Collagen_mod_GT25"/>
</dbReference>
<dbReference type="CDD" id="cd06532">
    <property type="entry name" value="Glyco_transf_25"/>
    <property type="match status" value="1"/>
</dbReference>
<gene>
    <name evidence="6" type="ORF">ABEB36_000479</name>
</gene>
<dbReference type="PANTHER" id="PTHR10730:SF53">
    <property type="entry name" value="GLYCOSYLTRANSFERASE 25 FAMILY MEMBER"/>
    <property type="match status" value="1"/>
</dbReference>
<dbReference type="Pfam" id="PF01755">
    <property type="entry name" value="Glyco_transf_25"/>
    <property type="match status" value="1"/>
</dbReference>
<dbReference type="Proteomes" id="UP001566132">
    <property type="component" value="Unassembled WGS sequence"/>
</dbReference>
<dbReference type="InterPro" id="IPR002654">
    <property type="entry name" value="Glyco_trans_25"/>
</dbReference>